<organism evidence="3 4">
    <name type="scientific">Aureliella helgolandensis</name>
    <dbReference type="NCBI Taxonomy" id="2527968"/>
    <lineage>
        <taxon>Bacteria</taxon>
        <taxon>Pseudomonadati</taxon>
        <taxon>Planctomycetota</taxon>
        <taxon>Planctomycetia</taxon>
        <taxon>Pirellulales</taxon>
        <taxon>Pirellulaceae</taxon>
        <taxon>Aureliella</taxon>
    </lineage>
</organism>
<reference evidence="3 4" key="1">
    <citation type="submission" date="2019-02" db="EMBL/GenBank/DDBJ databases">
        <title>Deep-cultivation of Planctomycetes and their phenomic and genomic characterization uncovers novel biology.</title>
        <authorList>
            <person name="Wiegand S."/>
            <person name="Jogler M."/>
            <person name="Boedeker C."/>
            <person name="Pinto D."/>
            <person name="Vollmers J."/>
            <person name="Rivas-Marin E."/>
            <person name="Kohn T."/>
            <person name="Peeters S.H."/>
            <person name="Heuer A."/>
            <person name="Rast P."/>
            <person name="Oberbeckmann S."/>
            <person name="Bunk B."/>
            <person name="Jeske O."/>
            <person name="Meyerdierks A."/>
            <person name="Storesund J.E."/>
            <person name="Kallscheuer N."/>
            <person name="Luecker S."/>
            <person name="Lage O.M."/>
            <person name="Pohl T."/>
            <person name="Merkel B.J."/>
            <person name="Hornburger P."/>
            <person name="Mueller R.-W."/>
            <person name="Bruemmer F."/>
            <person name="Labrenz M."/>
            <person name="Spormann A.M."/>
            <person name="Op den Camp H."/>
            <person name="Overmann J."/>
            <person name="Amann R."/>
            <person name="Jetten M.S.M."/>
            <person name="Mascher T."/>
            <person name="Medema M.H."/>
            <person name="Devos D.P."/>
            <person name="Kaster A.-K."/>
            <person name="Ovreas L."/>
            <person name="Rohde M."/>
            <person name="Galperin M.Y."/>
            <person name="Jogler C."/>
        </authorList>
    </citation>
    <scope>NUCLEOTIDE SEQUENCE [LARGE SCALE GENOMIC DNA]</scope>
    <source>
        <strain evidence="3 4">Q31a</strain>
    </source>
</reference>
<dbReference type="Gene3D" id="3.40.50.720">
    <property type="entry name" value="NAD(P)-binding Rossmann-like Domain"/>
    <property type="match status" value="1"/>
</dbReference>
<dbReference type="InterPro" id="IPR051122">
    <property type="entry name" value="SDR_DHRS6-like"/>
</dbReference>
<dbReference type="PANTHER" id="PTHR43477:SF1">
    <property type="entry name" value="DIHYDROANTICAPSIN 7-DEHYDROGENASE"/>
    <property type="match status" value="1"/>
</dbReference>
<evidence type="ECO:0000313" key="3">
    <source>
        <dbReference type="EMBL" id="QDV23848.1"/>
    </source>
</evidence>
<dbReference type="PANTHER" id="PTHR43477">
    <property type="entry name" value="DIHYDROANTICAPSIN 7-DEHYDROGENASE"/>
    <property type="match status" value="1"/>
</dbReference>
<dbReference type="Proteomes" id="UP000318017">
    <property type="component" value="Chromosome"/>
</dbReference>
<dbReference type="AlphaFoldDB" id="A0A518G5I9"/>
<gene>
    <name evidence="3" type="primary">yueD</name>
    <name evidence="3" type="ORF">Q31a_21550</name>
</gene>
<evidence type="ECO:0000256" key="1">
    <source>
        <dbReference type="ARBA" id="ARBA00006484"/>
    </source>
</evidence>
<dbReference type="EMBL" id="CP036298">
    <property type="protein sequence ID" value="QDV23848.1"/>
    <property type="molecule type" value="Genomic_DNA"/>
</dbReference>
<keyword evidence="4" id="KW-1185">Reference proteome</keyword>
<protein>
    <submittedName>
        <fullName evidence="3">Benzil reductase ((S)-benzoin forming)</fullName>
        <ecNumber evidence="3">1.1.1.320</ecNumber>
    </submittedName>
</protein>
<dbReference type="GO" id="GO:0016491">
    <property type="term" value="F:oxidoreductase activity"/>
    <property type="evidence" value="ECO:0007669"/>
    <property type="project" value="UniProtKB-KW"/>
</dbReference>
<evidence type="ECO:0000313" key="4">
    <source>
        <dbReference type="Proteomes" id="UP000318017"/>
    </source>
</evidence>
<dbReference type="OrthoDB" id="9775296at2"/>
<sequence>MVYIVTGASRGIGNAVAAALAARNYPVLAVAISEARLQMLADRFPDVVTPVAADLSTPAGMDRVVAAIQHGSILGGIVHAAGSLIPLEPFLSLNPASLAEHFQIHVTAQISLCQRITEKASVARMLFLDSYSASTPRDGWAAYSIIKAAAQMAARCAAQELTSTTIARVFPGAVNTRIVESVLESNTATATQFAQLVAKGEVAAPEEVASFIVALLVDASRDLVKSFDAWDYNNPEHRLLLESCQPKQ</sequence>
<dbReference type="Pfam" id="PF00106">
    <property type="entry name" value="adh_short"/>
    <property type="match status" value="1"/>
</dbReference>
<dbReference type="InterPro" id="IPR002347">
    <property type="entry name" value="SDR_fam"/>
</dbReference>
<keyword evidence="2 3" id="KW-0560">Oxidoreductase</keyword>
<comment type="similarity">
    <text evidence="1">Belongs to the short-chain dehydrogenases/reductases (SDR) family.</text>
</comment>
<name>A0A518G5I9_9BACT</name>
<dbReference type="SUPFAM" id="SSF51735">
    <property type="entry name" value="NAD(P)-binding Rossmann-fold domains"/>
    <property type="match status" value="1"/>
</dbReference>
<dbReference type="PRINTS" id="PR00081">
    <property type="entry name" value="GDHRDH"/>
</dbReference>
<dbReference type="KEGG" id="ahel:Q31a_21550"/>
<dbReference type="RefSeq" id="WP_145077075.1">
    <property type="nucleotide sequence ID" value="NZ_CP036298.1"/>
</dbReference>
<dbReference type="EC" id="1.1.1.320" evidence="3"/>
<proteinExistence type="inferred from homology"/>
<dbReference type="InterPro" id="IPR036291">
    <property type="entry name" value="NAD(P)-bd_dom_sf"/>
</dbReference>
<accession>A0A518G5I9</accession>
<evidence type="ECO:0000256" key="2">
    <source>
        <dbReference type="ARBA" id="ARBA00023002"/>
    </source>
</evidence>